<dbReference type="PANTHER" id="PTHR24094">
    <property type="entry name" value="SECRETED PROTEIN"/>
    <property type="match status" value="1"/>
</dbReference>
<dbReference type="Proteomes" id="UP001195422">
    <property type="component" value="Unassembled WGS sequence"/>
</dbReference>
<evidence type="ECO:0000313" key="2">
    <source>
        <dbReference type="EMBL" id="MBP2398241.1"/>
    </source>
</evidence>
<protein>
    <recommendedName>
        <fullName evidence="1">GmrSD restriction endonucleases C-terminal domain-containing protein</fullName>
    </recommendedName>
</protein>
<sequence>MISSVLEHKVDCWDRGFRPCRLVKEKYHRMRLPRRTLSVVLIASTLGLASCSALTSTDFSGTNGAQAAAPSADQKAEYSESLEQLEDIAIKGRAPKTGYSREQFSNGWKDTDNNGCDARNDILARDLENVEYKPARVECVVLSGTFDDPYTGKTINFERGQTTSSAVQIDHIVALSDAWQKGAQKWSKDERLQFANDPLNLLASDGPTNASKGDKDAATWLPPNKDFRCEYVSRQTQVKAKYGAWMTQAEHDAIKKILASCV</sequence>
<gene>
    <name evidence="2" type="ORF">JOF39_001322</name>
</gene>
<dbReference type="RefSeq" id="WP_229777352.1">
    <property type="nucleotide sequence ID" value="NZ_BMPH01000007.1"/>
</dbReference>
<dbReference type="InterPro" id="IPR011089">
    <property type="entry name" value="GmrSD_C"/>
</dbReference>
<dbReference type="PANTHER" id="PTHR24094:SF15">
    <property type="entry name" value="AMP-DEPENDENT SYNTHETASE_LIGASE DOMAIN-CONTAINING PROTEIN-RELATED"/>
    <property type="match status" value="1"/>
</dbReference>
<accession>A0ABS4XP13</accession>
<feature type="domain" description="GmrSD restriction endonucleases C-terminal" evidence="1">
    <location>
        <begin position="118"/>
        <end position="256"/>
    </location>
</feature>
<dbReference type="EMBL" id="JAGIOJ010000001">
    <property type="protein sequence ID" value="MBP2398241.1"/>
    <property type="molecule type" value="Genomic_DNA"/>
</dbReference>
<organism evidence="2 3">
    <name type="scientific">Glutamicibacter protophormiae</name>
    <name type="common">Brevibacterium protophormiae</name>
    <dbReference type="NCBI Taxonomy" id="37930"/>
    <lineage>
        <taxon>Bacteria</taxon>
        <taxon>Bacillati</taxon>
        <taxon>Actinomycetota</taxon>
        <taxon>Actinomycetes</taxon>
        <taxon>Micrococcales</taxon>
        <taxon>Micrococcaceae</taxon>
        <taxon>Glutamicibacter</taxon>
    </lineage>
</organism>
<proteinExistence type="predicted"/>
<keyword evidence="3" id="KW-1185">Reference proteome</keyword>
<dbReference type="Pfam" id="PF07510">
    <property type="entry name" value="GmrSD_C"/>
    <property type="match status" value="1"/>
</dbReference>
<evidence type="ECO:0000313" key="3">
    <source>
        <dbReference type="Proteomes" id="UP001195422"/>
    </source>
</evidence>
<reference evidence="2 3" key="1">
    <citation type="submission" date="2021-03" db="EMBL/GenBank/DDBJ databases">
        <title>Sequencing the genomes of 1000 actinobacteria strains.</title>
        <authorList>
            <person name="Klenk H.-P."/>
        </authorList>
    </citation>
    <scope>NUCLEOTIDE SEQUENCE [LARGE SCALE GENOMIC DNA]</scope>
    <source>
        <strain evidence="2 3">DSM 20168</strain>
    </source>
</reference>
<name>A0ABS4XP13_GLUPR</name>
<evidence type="ECO:0000259" key="1">
    <source>
        <dbReference type="Pfam" id="PF07510"/>
    </source>
</evidence>
<comment type="caution">
    <text evidence="2">The sequence shown here is derived from an EMBL/GenBank/DDBJ whole genome shotgun (WGS) entry which is preliminary data.</text>
</comment>